<comment type="similarity">
    <text evidence="5">Belongs to the creatininase superfamily.</text>
</comment>
<protein>
    <submittedName>
        <fullName evidence="6">Creatinine amidohydrolase</fullName>
        <ecNumber evidence="6">3.5.2.10</ecNumber>
    </submittedName>
</protein>
<keyword evidence="7" id="KW-1185">Reference proteome</keyword>
<dbReference type="InterPro" id="IPR031034">
    <property type="entry name" value="Creatininase"/>
</dbReference>
<evidence type="ECO:0000313" key="7">
    <source>
        <dbReference type="Proteomes" id="UP000195981"/>
    </source>
</evidence>
<dbReference type="NCBIfam" id="TIGR04448">
    <property type="entry name" value="creatininase"/>
    <property type="match status" value="1"/>
</dbReference>
<keyword evidence="4" id="KW-0862">Zinc</keyword>
<dbReference type="InterPro" id="IPR003785">
    <property type="entry name" value="Creatininase/forma_Hydrolase"/>
</dbReference>
<evidence type="ECO:0000256" key="3">
    <source>
        <dbReference type="ARBA" id="ARBA00022801"/>
    </source>
</evidence>
<proteinExistence type="inferred from homology"/>
<dbReference type="GO" id="GO:0009231">
    <property type="term" value="P:riboflavin biosynthetic process"/>
    <property type="evidence" value="ECO:0007669"/>
    <property type="project" value="TreeGrafter"/>
</dbReference>
<dbReference type="PANTHER" id="PTHR35005:SF1">
    <property type="entry name" value="2-AMINO-5-FORMYLAMINO-6-RIBOSYLAMINOPYRIMIDIN-4(3H)-ONE 5'-MONOPHOSPHATE DEFORMYLASE"/>
    <property type="match status" value="1"/>
</dbReference>
<evidence type="ECO:0000256" key="2">
    <source>
        <dbReference type="ARBA" id="ARBA00022723"/>
    </source>
</evidence>
<dbReference type="GO" id="GO:0046872">
    <property type="term" value="F:metal ion binding"/>
    <property type="evidence" value="ECO:0007669"/>
    <property type="project" value="UniProtKB-KW"/>
</dbReference>
<dbReference type="EC" id="3.5.2.10" evidence="6"/>
<evidence type="ECO:0000256" key="5">
    <source>
        <dbReference type="ARBA" id="ARBA00024029"/>
    </source>
</evidence>
<dbReference type="GO" id="GO:0006601">
    <property type="term" value="P:creatine biosynthetic process"/>
    <property type="evidence" value="ECO:0007669"/>
    <property type="project" value="InterPro"/>
</dbReference>
<comment type="cofactor">
    <cofactor evidence="1">
        <name>Zn(2+)</name>
        <dbReference type="ChEBI" id="CHEBI:29105"/>
    </cofactor>
</comment>
<dbReference type="GO" id="GO:0006602">
    <property type="term" value="P:creatinine catabolic process"/>
    <property type="evidence" value="ECO:0007669"/>
    <property type="project" value="InterPro"/>
</dbReference>
<dbReference type="SUPFAM" id="SSF102215">
    <property type="entry name" value="Creatininase"/>
    <property type="match status" value="1"/>
</dbReference>
<accession>A0A1X6X6E2</accession>
<organism evidence="6 7">
    <name type="scientific">Brachybacterium nesterenkovii</name>
    <dbReference type="NCBI Taxonomy" id="47847"/>
    <lineage>
        <taxon>Bacteria</taxon>
        <taxon>Bacillati</taxon>
        <taxon>Actinomycetota</taxon>
        <taxon>Actinomycetes</taxon>
        <taxon>Micrococcales</taxon>
        <taxon>Dermabacteraceae</taxon>
        <taxon>Brachybacterium</taxon>
    </lineage>
</organism>
<name>A0A1X6X6E2_9MICO</name>
<keyword evidence="3 6" id="KW-0378">Hydrolase</keyword>
<keyword evidence="2" id="KW-0479">Metal-binding</keyword>
<gene>
    <name evidence="6" type="ORF">FM110_11865</name>
</gene>
<dbReference type="Gene3D" id="3.40.50.10310">
    <property type="entry name" value="Creatininase"/>
    <property type="match status" value="1"/>
</dbReference>
<dbReference type="RefSeq" id="WP_087104962.1">
    <property type="nucleotide sequence ID" value="NZ_FWFG01000101.1"/>
</dbReference>
<dbReference type="GO" id="GO:0016811">
    <property type="term" value="F:hydrolase activity, acting on carbon-nitrogen (but not peptide) bonds, in linear amides"/>
    <property type="evidence" value="ECO:0007669"/>
    <property type="project" value="TreeGrafter"/>
</dbReference>
<dbReference type="EMBL" id="FWFG01000101">
    <property type="protein sequence ID" value="SLM94765.1"/>
    <property type="molecule type" value="Genomic_DNA"/>
</dbReference>
<evidence type="ECO:0000256" key="1">
    <source>
        <dbReference type="ARBA" id="ARBA00001947"/>
    </source>
</evidence>
<dbReference type="AlphaFoldDB" id="A0A1X6X6E2"/>
<sequence>MTDRTGPAASPTSPGAGAVVAAEIDAVTFAERLAAGAPVLIPVGATEQHGPHLPLGTDAMLADAMARGAAEHVGGLVMPAFSWGYKSQQRSGGGDHLTGSTSLDAAALIGQTQDVLRSLLRQGARRIVLVNGHFENTQFLYEGIDLALRELDAEARDASAVLLLSYWDYVSEETIGRVFPDGFGGWDVEHGGVLETSLMLHLHPRLVRMDRAPSHGPAQLRRFDRLPIHPERTPASGCLSSPIGASADSGRLLHEQVVADLGAELLSELGDGTAGAAAG</sequence>
<dbReference type="OrthoDB" id="9801445at2"/>
<dbReference type="InterPro" id="IPR024087">
    <property type="entry name" value="Creatininase-like_sf"/>
</dbReference>
<dbReference type="Proteomes" id="UP000195981">
    <property type="component" value="Unassembled WGS sequence"/>
</dbReference>
<dbReference type="PANTHER" id="PTHR35005">
    <property type="entry name" value="3-DEHYDRO-SCYLLO-INOSOSE HYDROLASE"/>
    <property type="match status" value="1"/>
</dbReference>
<dbReference type="Pfam" id="PF02633">
    <property type="entry name" value="Creatininase"/>
    <property type="match status" value="1"/>
</dbReference>
<evidence type="ECO:0000256" key="4">
    <source>
        <dbReference type="ARBA" id="ARBA00022833"/>
    </source>
</evidence>
<dbReference type="GO" id="GO:0047789">
    <property type="term" value="F:creatininase activity"/>
    <property type="evidence" value="ECO:0007669"/>
    <property type="project" value="UniProtKB-EC"/>
</dbReference>
<evidence type="ECO:0000313" key="6">
    <source>
        <dbReference type="EMBL" id="SLM94765.1"/>
    </source>
</evidence>
<reference evidence="6 7" key="1">
    <citation type="submission" date="2017-02" db="EMBL/GenBank/DDBJ databases">
        <authorList>
            <person name="Peterson S.W."/>
        </authorList>
    </citation>
    <scope>NUCLEOTIDE SEQUENCE [LARGE SCALE GENOMIC DNA]</scope>
    <source>
        <strain evidence="6 7">CIP104813</strain>
    </source>
</reference>